<dbReference type="Pfam" id="PF02515">
    <property type="entry name" value="CoA_transf_3"/>
    <property type="match status" value="1"/>
</dbReference>
<name>A0A4R4XBG9_9ACTN</name>
<dbReference type="InterPro" id="IPR050483">
    <property type="entry name" value="CoA-transferase_III_domain"/>
</dbReference>
<dbReference type="PANTHER" id="PTHR48207:SF3">
    <property type="entry name" value="SUCCINATE--HYDROXYMETHYLGLUTARATE COA-TRANSFERASE"/>
    <property type="match status" value="1"/>
</dbReference>
<keyword evidence="1 2" id="KW-0808">Transferase</keyword>
<dbReference type="OrthoDB" id="3561197at2"/>
<proteinExistence type="predicted"/>
<accession>A0A4R4XBG9</accession>
<dbReference type="PANTHER" id="PTHR48207">
    <property type="entry name" value="SUCCINATE--HYDROXYMETHYLGLUTARATE COA-TRANSFERASE"/>
    <property type="match status" value="1"/>
</dbReference>
<dbReference type="InterPro" id="IPR023606">
    <property type="entry name" value="CoA-Trfase_III_dom_1_sf"/>
</dbReference>
<keyword evidence="3" id="KW-1185">Reference proteome</keyword>
<organism evidence="2 3">
    <name type="scientific">Kribbella turkmenica</name>
    <dbReference type="NCBI Taxonomy" id="2530375"/>
    <lineage>
        <taxon>Bacteria</taxon>
        <taxon>Bacillati</taxon>
        <taxon>Actinomycetota</taxon>
        <taxon>Actinomycetes</taxon>
        <taxon>Propionibacteriales</taxon>
        <taxon>Kribbellaceae</taxon>
        <taxon>Kribbella</taxon>
    </lineage>
</organism>
<dbReference type="RefSeq" id="WP_132318186.1">
    <property type="nucleotide sequence ID" value="NZ_SMKR01000028.1"/>
</dbReference>
<dbReference type="AlphaFoldDB" id="A0A4R4XBG9"/>
<evidence type="ECO:0000256" key="1">
    <source>
        <dbReference type="ARBA" id="ARBA00022679"/>
    </source>
</evidence>
<dbReference type="SUPFAM" id="SSF89796">
    <property type="entry name" value="CoA-transferase family III (CaiB/BaiF)"/>
    <property type="match status" value="1"/>
</dbReference>
<protein>
    <submittedName>
        <fullName evidence="2">CoA transferase</fullName>
    </submittedName>
</protein>
<comment type="caution">
    <text evidence="2">The sequence shown here is derived from an EMBL/GenBank/DDBJ whole genome shotgun (WGS) entry which is preliminary data.</text>
</comment>
<gene>
    <name evidence="2" type="ORF">E1218_08980</name>
</gene>
<dbReference type="Gene3D" id="3.40.50.10540">
    <property type="entry name" value="Crotonobetainyl-coa:carnitine coa-transferase, domain 1"/>
    <property type="match status" value="1"/>
</dbReference>
<dbReference type="InterPro" id="IPR003673">
    <property type="entry name" value="CoA-Trfase_fam_III"/>
</dbReference>
<sequence>MTDPSVPFLDGVRVLDITGALAGPYCTTILSDLGAEVIKIEPIDGDPIRRRLVGPQRRPLPFDLIHRNKRSLAVDIKSGRGRAIVKALATRSDVLVENFRVGAIAGQGLSYDDLKTDCPNLVYCSISGFGQFGPMRDAKGLDLIAQAYGGLMSVTGSPTGEIAKAGYTIGDLGTGMWGAIGVLAALLRVRAGLGGSFIDVSLADTIAGWSLWEVADFVGTGQVPGPLGTAHRLVAPYESFACGDGEMLVIGVTQRAWKDLCDVLGIDLSGNSRFDSEYSRFLHRKELAVLLQERFCTAARDVWIDRLRSVGIACGPVNTIEQMLTDAQFAVRDMFPSDVERFGHARIVNTPLIADGAPRAQRRAPALGEDTAELLGELGLDDQEISELLDDHVVCAGAE</sequence>
<dbReference type="InterPro" id="IPR044855">
    <property type="entry name" value="CoA-Trfase_III_dom3_sf"/>
</dbReference>
<dbReference type="GO" id="GO:0008410">
    <property type="term" value="F:CoA-transferase activity"/>
    <property type="evidence" value="ECO:0007669"/>
    <property type="project" value="TreeGrafter"/>
</dbReference>
<dbReference type="EMBL" id="SMKR01000028">
    <property type="protein sequence ID" value="TDD27913.1"/>
    <property type="molecule type" value="Genomic_DNA"/>
</dbReference>
<reference evidence="2 3" key="1">
    <citation type="submission" date="2019-02" db="EMBL/GenBank/DDBJ databases">
        <title>Draft genome sequences of novel Actinobacteria.</title>
        <authorList>
            <person name="Sahin N."/>
            <person name="Ay H."/>
            <person name="Saygin H."/>
        </authorList>
    </citation>
    <scope>NUCLEOTIDE SEQUENCE [LARGE SCALE GENOMIC DNA]</scope>
    <source>
        <strain evidence="2 3">16K104</strain>
    </source>
</reference>
<evidence type="ECO:0000313" key="3">
    <source>
        <dbReference type="Proteomes" id="UP000295172"/>
    </source>
</evidence>
<evidence type="ECO:0000313" key="2">
    <source>
        <dbReference type="EMBL" id="TDD27913.1"/>
    </source>
</evidence>
<dbReference type="Proteomes" id="UP000295172">
    <property type="component" value="Unassembled WGS sequence"/>
</dbReference>
<dbReference type="Gene3D" id="3.30.1540.10">
    <property type="entry name" value="formyl-coa transferase, domain 3"/>
    <property type="match status" value="1"/>
</dbReference>